<reference evidence="2" key="1">
    <citation type="journal article" date="2014" name="Genome Biol. Evol.">
        <title>The secreted proteins of Achlya hypogyna and Thraustotheca clavata identify the ancestral oomycete secretome and reveal gene acquisitions by horizontal gene transfer.</title>
        <authorList>
            <person name="Misner I."/>
            <person name="Blouin N."/>
            <person name="Leonard G."/>
            <person name="Richards T.A."/>
            <person name="Lane C.E."/>
        </authorList>
    </citation>
    <scope>NUCLEOTIDE SEQUENCE</scope>
    <source>
        <strain evidence="2">ATCC 48635</strain>
    </source>
</reference>
<feature type="chain" id="PRO_5002038096" evidence="1">
    <location>
        <begin position="21"/>
        <end position="321"/>
    </location>
</feature>
<proteinExistence type="predicted"/>
<dbReference type="AlphaFoldDB" id="A0A0A7CN00"/>
<dbReference type="EMBL" id="KM038440">
    <property type="protein sequence ID" value="AIG55901.1"/>
    <property type="molecule type" value="Genomic_DNA"/>
</dbReference>
<accession>A0A0A7CN00</accession>
<sequence>MITILAIFAVSMSLGQFVRGLCGDKTDDIPCEQKVSVGAQPPQDDNVCTTCMTPIDPALAHIALRLCVMCSYKSIPQLFAEDEESTEKDLDDTTSDDAILNGAASNDSYDTTPHDDTYLHGDVSVVVCADASTETTAEALALLQDMQDACLVAHHSVRESLRAKIDNLMRIVTLDPRSVVATLHDISQAQALLAENVPASSLEHMEMLDMKFEALELRCQTNVLVHSCVDLTRSLLELLDVVRSIGMDVPDDFAAGLLDLTATVAESPADLVDCLPYLADTVAGFKVLQDELEALGQWSRVLDCVQAYSSLALDVSLLYGP</sequence>
<organism evidence="2">
    <name type="scientific">Achlya hypogyna</name>
    <name type="common">Oomycete</name>
    <name type="synonym">Protoachlya hypogyna</name>
    <dbReference type="NCBI Taxonomy" id="1202772"/>
    <lineage>
        <taxon>Eukaryota</taxon>
        <taxon>Sar</taxon>
        <taxon>Stramenopiles</taxon>
        <taxon>Oomycota</taxon>
        <taxon>Saprolegniomycetes</taxon>
        <taxon>Saprolegniales</taxon>
        <taxon>Achlyaceae</taxon>
        <taxon>Achlya</taxon>
    </lineage>
</organism>
<keyword evidence="1" id="KW-0732">Signal</keyword>
<feature type="signal peptide" evidence="1">
    <location>
        <begin position="1"/>
        <end position="20"/>
    </location>
</feature>
<evidence type="ECO:0000256" key="1">
    <source>
        <dbReference type="SAM" id="SignalP"/>
    </source>
</evidence>
<evidence type="ECO:0000313" key="2">
    <source>
        <dbReference type="EMBL" id="AIG55901.1"/>
    </source>
</evidence>
<name>A0A0A7CN00_ACHHY</name>
<protein>
    <submittedName>
        <fullName evidence="2">Secreted protein</fullName>
    </submittedName>
</protein>